<keyword evidence="2" id="KW-1185">Reference proteome</keyword>
<evidence type="ECO:0000313" key="2">
    <source>
        <dbReference type="Proteomes" id="UP001164250"/>
    </source>
</evidence>
<proteinExistence type="predicted"/>
<protein>
    <submittedName>
        <fullName evidence="1">Uncharacterized protein</fullName>
    </submittedName>
</protein>
<comment type="caution">
    <text evidence="1">The sequence shown here is derived from an EMBL/GenBank/DDBJ whole genome shotgun (WGS) entry which is preliminary data.</text>
</comment>
<organism evidence="1 2">
    <name type="scientific">Pistacia atlantica</name>
    <dbReference type="NCBI Taxonomy" id="434234"/>
    <lineage>
        <taxon>Eukaryota</taxon>
        <taxon>Viridiplantae</taxon>
        <taxon>Streptophyta</taxon>
        <taxon>Embryophyta</taxon>
        <taxon>Tracheophyta</taxon>
        <taxon>Spermatophyta</taxon>
        <taxon>Magnoliopsida</taxon>
        <taxon>eudicotyledons</taxon>
        <taxon>Gunneridae</taxon>
        <taxon>Pentapetalae</taxon>
        <taxon>rosids</taxon>
        <taxon>malvids</taxon>
        <taxon>Sapindales</taxon>
        <taxon>Anacardiaceae</taxon>
        <taxon>Pistacia</taxon>
    </lineage>
</organism>
<evidence type="ECO:0000313" key="1">
    <source>
        <dbReference type="EMBL" id="KAJ0113016.1"/>
    </source>
</evidence>
<name>A0ACC1CBI4_9ROSI</name>
<reference evidence="2" key="1">
    <citation type="journal article" date="2023" name="G3 (Bethesda)">
        <title>Genome assembly and association tests identify interacting loci associated with vigor, precocity, and sex in interspecific pistachio rootstocks.</title>
        <authorList>
            <person name="Palmer W."/>
            <person name="Jacygrad E."/>
            <person name="Sagayaradj S."/>
            <person name="Cavanaugh K."/>
            <person name="Han R."/>
            <person name="Bertier L."/>
            <person name="Beede B."/>
            <person name="Kafkas S."/>
            <person name="Golino D."/>
            <person name="Preece J."/>
            <person name="Michelmore R."/>
        </authorList>
    </citation>
    <scope>NUCLEOTIDE SEQUENCE [LARGE SCALE GENOMIC DNA]</scope>
</reference>
<sequence>MLCCVIRDSVIYGASAVLVKLLPVSSFFIPGSTGLAVSRPWRFSFGVLCQLYLVVRFSLMISIGDVMQIFAEIGVGYLVHFYKVEVCKYVIRLLF</sequence>
<accession>A0ACC1CBI4</accession>
<dbReference type="Proteomes" id="UP001164250">
    <property type="component" value="Chromosome 1"/>
</dbReference>
<dbReference type="EMBL" id="CM047897">
    <property type="protein sequence ID" value="KAJ0113016.1"/>
    <property type="molecule type" value="Genomic_DNA"/>
</dbReference>
<gene>
    <name evidence="1" type="ORF">Patl1_03637</name>
</gene>